<dbReference type="EMBL" id="CZPZ01000016">
    <property type="protein sequence ID" value="CUS36425.1"/>
    <property type="molecule type" value="Genomic_DNA"/>
</dbReference>
<evidence type="ECO:0000313" key="1">
    <source>
        <dbReference type="EMBL" id="CUS36425.1"/>
    </source>
</evidence>
<accession>A0A0S4LHL9</accession>
<name>A0A0S4LHL9_9BACT</name>
<proteinExistence type="predicted"/>
<dbReference type="AlphaFoldDB" id="A0A0S4LHL9"/>
<gene>
    <name evidence="1" type="ORF">COMA2_230027</name>
</gene>
<keyword evidence="2" id="KW-1185">Reference proteome</keyword>
<dbReference type="Proteomes" id="UP000198736">
    <property type="component" value="Unassembled WGS sequence"/>
</dbReference>
<organism evidence="1 2">
    <name type="scientific">Candidatus Nitrospira nitrificans</name>
    <dbReference type="NCBI Taxonomy" id="1742973"/>
    <lineage>
        <taxon>Bacteria</taxon>
        <taxon>Pseudomonadati</taxon>
        <taxon>Nitrospirota</taxon>
        <taxon>Nitrospiria</taxon>
        <taxon>Nitrospirales</taxon>
        <taxon>Nitrospiraceae</taxon>
        <taxon>Nitrospira</taxon>
    </lineage>
</organism>
<reference evidence="2" key="1">
    <citation type="submission" date="2015-10" db="EMBL/GenBank/DDBJ databases">
        <authorList>
            <person name="Luecker S."/>
            <person name="Luecker S."/>
        </authorList>
    </citation>
    <scope>NUCLEOTIDE SEQUENCE [LARGE SCALE GENOMIC DNA]</scope>
</reference>
<sequence>MSGLRPCIESSRTSTNLWTSYKRLLSTGVRVKTYRLDPSPLSPNLVHVPGFDAWSL</sequence>
<protein>
    <submittedName>
        <fullName evidence="1">Uncharacterized protein</fullName>
    </submittedName>
</protein>
<evidence type="ECO:0000313" key="2">
    <source>
        <dbReference type="Proteomes" id="UP000198736"/>
    </source>
</evidence>